<comment type="caution">
    <text evidence="1">The sequence shown here is derived from an EMBL/GenBank/DDBJ whole genome shotgun (WGS) entry which is preliminary data.</text>
</comment>
<dbReference type="Proteomes" id="UP000266841">
    <property type="component" value="Unassembled WGS sequence"/>
</dbReference>
<evidence type="ECO:0000313" key="1">
    <source>
        <dbReference type="EMBL" id="EJK53210.1"/>
    </source>
</evidence>
<proteinExistence type="predicted"/>
<dbReference type="AlphaFoldDB" id="K0RJ33"/>
<sequence length="156" mass="17603">MRSDAELNTFDIIAGECEEVCCNSGGCTCCAAAGVDRTAPGGQTHSQRHFIQRKLKNRNKFLDAPRSSNLFANWKTPDKRSKGFKSRAVKTVNKLYRKFLSYGDPQAFYDCKLHTAKSQSEFEQAKSRATTKLYERKKSNKTALEISCPVEFESED</sequence>
<evidence type="ECO:0000313" key="2">
    <source>
        <dbReference type="Proteomes" id="UP000266841"/>
    </source>
</evidence>
<dbReference type="EMBL" id="AGNL01038258">
    <property type="protein sequence ID" value="EJK53210.1"/>
    <property type="molecule type" value="Genomic_DNA"/>
</dbReference>
<feature type="non-terminal residue" evidence="1">
    <location>
        <position position="156"/>
    </location>
</feature>
<reference evidence="1 2" key="1">
    <citation type="journal article" date="2012" name="Genome Biol.">
        <title>Genome and low-iron response of an oceanic diatom adapted to chronic iron limitation.</title>
        <authorList>
            <person name="Lommer M."/>
            <person name="Specht M."/>
            <person name="Roy A.S."/>
            <person name="Kraemer L."/>
            <person name="Andreson R."/>
            <person name="Gutowska M.A."/>
            <person name="Wolf J."/>
            <person name="Bergner S.V."/>
            <person name="Schilhabel M.B."/>
            <person name="Klostermeier U.C."/>
            <person name="Beiko R.G."/>
            <person name="Rosenstiel P."/>
            <person name="Hippler M."/>
            <person name="Laroche J."/>
        </authorList>
    </citation>
    <scope>NUCLEOTIDE SEQUENCE [LARGE SCALE GENOMIC DNA]</scope>
    <source>
        <strain evidence="1 2">CCMP1005</strain>
    </source>
</reference>
<organism evidence="1 2">
    <name type="scientific">Thalassiosira oceanica</name>
    <name type="common">Marine diatom</name>
    <dbReference type="NCBI Taxonomy" id="159749"/>
    <lineage>
        <taxon>Eukaryota</taxon>
        <taxon>Sar</taxon>
        <taxon>Stramenopiles</taxon>
        <taxon>Ochrophyta</taxon>
        <taxon>Bacillariophyta</taxon>
        <taxon>Coscinodiscophyceae</taxon>
        <taxon>Thalassiosirophycidae</taxon>
        <taxon>Thalassiosirales</taxon>
        <taxon>Thalassiosiraceae</taxon>
        <taxon>Thalassiosira</taxon>
    </lineage>
</organism>
<protein>
    <submittedName>
        <fullName evidence="1">Uncharacterized protein</fullName>
    </submittedName>
</protein>
<gene>
    <name evidence="1" type="ORF">THAOC_27405</name>
</gene>
<name>K0RJ33_THAOC</name>
<keyword evidence="2" id="KW-1185">Reference proteome</keyword>
<accession>K0RJ33</accession>